<feature type="compositionally biased region" description="Basic and acidic residues" evidence="1">
    <location>
        <begin position="156"/>
        <end position="165"/>
    </location>
</feature>
<sequence length="750" mass="83064">MCASYATHVFYPPSTITSRNVNQNAKNHPTSGFRTIHFHRLAYTDSQTSSALAGDVGDELASFSDDLCGALKGKTKTDVEKMEIEPDNSIDRSGRFPGRDYSQIRAYRSLAAEDTRRPLEDNLIAVQTGRSASDGEDPEGQLTDSIKSFSQKKRPSKDVVPDSTRKGITNWPNMLDYRRLTCSEGVLDTPEQNIPRFPRRHLPASPSTPLSRPLRSEPVLLANDTNPRPRKVSKLAKSHTVALDTPNQNQVSEEEKSAIWLERLHSLRTGSRFGLMGNTIADTPISNALNGESSRSKSLVSVSATAKFVTSTQREDLGAGDQDFFQLENESGIEWPAPILPCSRTTQLDLPSGMDERSRLHVEGSSSTRRSPIAEDRARPKSPLHAEHLPISFSTDGSRSAPQRADKTASQREDNSTFNESASLAPDSATRPATGMDWSESWEMTPTGGKQSKRLRTQRSGNSGVADVSRSGWMSTGREQSISQGARPTGSADSDMFSQTMNPTGKTGSGLFTSQSQSICTFPSYLAIPANSLTDLTELLNLPPDGDSRRVDLLAVVWEVGATERFSNKCEVQLCQPIGNGRADDSAGWGTRKTLLRVDFWDEYADDVKRLKSGDVVWIKNLDHKRKAEKDAAYRARPRFISSVGSRRPNASYPTNITIMYRAMPDRYHNRGPTDRCEECAAAAMIRNVVRGETRRKGEDTDAVCERHRGAIAAEDQQFRPDRRLLEGEIGMRRVKKLVEWVEATFVSRF</sequence>
<dbReference type="EMBL" id="JABELV010000026">
    <property type="protein sequence ID" value="KAG7562756.1"/>
    <property type="molecule type" value="Genomic_DNA"/>
</dbReference>
<feature type="region of interest" description="Disordered" evidence="1">
    <location>
        <begin position="127"/>
        <end position="165"/>
    </location>
</feature>
<feature type="compositionally biased region" description="Basic and acidic residues" evidence="1">
    <location>
        <begin position="404"/>
        <end position="415"/>
    </location>
</feature>
<gene>
    <name evidence="2" type="ORF">FFLO_01817</name>
</gene>
<feature type="compositionally biased region" description="Polar residues" evidence="1">
    <location>
        <begin position="472"/>
        <end position="486"/>
    </location>
</feature>
<feature type="compositionally biased region" description="Basic and acidic residues" evidence="1">
    <location>
        <begin position="372"/>
        <end position="388"/>
    </location>
</feature>
<keyword evidence="3" id="KW-1185">Reference proteome</keyword>
<feature type="region of interest" description="Disordered" evidence="1">
    <location>
        <begin position="191"/>
        <end position="214"/>
    </location>
</feature>
<accession>A0A8K0NRZ0</accession>
<evidence type="ECO:0000313" key="3">
    <source>
        <dbReference type="Proteomes" id="UP000812966"/>
    </source>
</evidence>
<reference evidence="2" key="1">
    <citation type="submission" date="2020-04" db="EMBL/GenBank/DDBJ databases">
        <title>Analysis of mating type loci in Filobasidium floriforme.</title>
        <authorList>
            <person name="Nowrousian M."/>
        </authorList>
    </citation>
    <scope>NUCLEOTIDE SEQUENCE</scope>
    <source>
        <strain evidence="2">CBS 6242</strain>
    </source>
</reference>
<evidence type="ECO:0000313" key="2">
    <source>
        <dbReference type="EMBL" id="KAG7562756.1"/>
    </source>
</evidence>
<evidence type="ECO:0000256" key="1">
    <source>
        <dbReference type="SAM" id="MobiDB-lite"/>
    </source>
</evidence>
<feature type="compositionally biased region" description="Polar residues" evidence="1">
    <location>
        <begin position="392"/>
        <end position="401"/>
    </location>
</feature>
<feature type="region of interest" description="Disordered" evidence="1">
    <location>
        <begin position="336"/>
        <end position="510"/>
    </location>
</feature>
<protein>
    <submittedName>
        <fullName evidence="2">Uncharacterized protein</fullName>
    </submittedName>
</protein>
<dbReference type="Proteomes" id="UP000812966">
    <property type="component" value="Unassembled WGS sequence"/>
</dbReference>
<comment type="caution">
    <text evidence="2">The sequence shown here is derived from an EMBL/GenBank/DDBJ whole genome shotgun (WGS) entry which is preliminary data.</text>
</comment>
<feature type="compositionally biased region" description="Polar residues" evidence="1">
    <location>
        <begin position="496"/>
        <end position="510"/>
    </location>
</feature>
<organism evidence="2 3">
    <name type="scientific">Filobasidium floriforme</name>
    <dbReference type="NCBI Taxonomy" id="5210"/>
    <lineage>
        <taxon>Eukaryota</taxon>
        <taxon>Fungi</taxon>
        <taxon>Dikarya</taxon>
        <taxon>Basidiomycota</taxon>
        <taxon>Agaricomycotina</taxon>
        <taxon>Tremellomycetes</taxon>
        <taxon>Filobasidiales</taxon>
        <taxon>Filobasidiaceae</taxon>
        <taxon>Filobasidium</taxon>
    </lineage>
</organism>
<name>A0A8K0NRZ0_9TREE</name>
<dbReference type="AlphaFoldDB" id="A0A8K0NRZ0"/>
<feature type="compositionally biased region" description="Low complexity" evidence="1">
    <location>
        <begin position="203"/>
        <end position="213"/>
    </location>
</feature>
<proteinExistence type="predicted"/>